<feature type="domain" description="ACT" evidence="1">
    <location>
        <begin position="5"/>
        <end position="78"/>
    </location>
</feature>
<dbReference type="InterPro" id="IPR045865">
    <property type="entry name" value="ACT-like_dom_sf"/>
</dbReference>
<dbReference type="Pfam" id="PF19571">
    <property type="entry name" value="ACT_8"/>
    <property type="match status" value="1"/>
</dbReference>
<reference evidence="2 3" key="1">
    <citation type="submission" date="2016-10" db="EMBL/GenBank/DDBJ databases">
        <authorList>
            <person name="de Groot N.N."/>
        </authorList>
    </citation>
    <scope>NUCLEOTIDE SEQUENCE [LARGE SCALE GENOMIC DNA]</scope>
    <source>
        <strain evidence="2 3">AR40</strain>
    </source>
</reference>
<dbReference type="PANTHER" id="PTHR40099">
    <property type="entry name" value="ACETOLACTATE SYNTHASE, SMALL SUBUNIT"/>
    <property type="match status" value="1"/>
</dbReference>
<dbReference type="Gene3D" id="3.30.2130.10">
    <property type="entry name" value="VC0802-like"/>
    <property type="match status" value="1"/>
</dbReference>
<evidence type="ECO:0000259" key="1">
    <source>
        <dbReference type="PROSITE" id="PS51671"/>
    </source>
</evidence>
<sequence length="139" mass="15398">MFVKQLSVFLENKTGRLNDVLSIISGNGINILSISIADTSEFGVLRMLCEDPAKAHELLKEHGITSKVNDVIVVSIPQEVGSLEKVVRSLEQNDINIQYVYGLSLDDEGASIAMKTDDLEKTLEVLKNENVKLYSQDDM</sequence>
<dbReference type="EMBL" id="FOGJ01000003">
    <property type="protein sequence ID" value="SER20934.1"/>
    <property type="molecule type" value="Genomic_DNA"/>
</dbReference>
<protein>
    <submittedName>
        <fullName evidence="2">Uncharacterized conserved protein, contains tandem ACT domains</fullName>
    </submittedName>
</protein>
<gene>
    <name evidence="2" type="ORF">SAMN04487884_10332</name>
</gene>
<dbReference type="Proteomes" id="UP000182584">
    <property type="component" value="Unassembled WGS sequence"/>
</dbReference>
<proteinExistence type="predicted"/>
<dbReference type="eggNOG" id="COG4747">
    <property type="taxonomic scope" value="Bacteria"/>
</dbReference>
<dbReference type="CDD" id="cd04908">
    <property type="entry name" value="ACT_Bt0572_1"/>
    <property type="match status" value="1"/>
</dbReference>
<dbReference type="PROSITE" id="PS51671">
    <property type="entry name" value="ACT"/>
    <property type="match status" value="1"/>
</dbReference>
<dbReference type="PANTHER" id="PTHR40099:SF1">
    <property type="entry name" value="ACETOLACTATE SYNTHASE, SMALL SUBUNIT"/>
    <property type="match status" value="1"/>
</dbReference>
<dbReference type="SUPFAM" id="SSF55021">
    <property type="entry name" value="ACT-like"/>
    <property type="match status" value="2"/>
</dbReference>
<accession>A0A1H9MB63</accession>
<dbReference type="OrthoDB" id="9790662at2"/>
<organism evidence="2 3">
    <name type="scientific">Butyrivibrio fibrisolvens</name>
    <dbReference type="NCBI Taxonomy" id="831"/>
    <lineage>
        <taxon>Bacteria</taxon>
        <taxon>Bacillati</taxon>
        <taxon>Bacillota</taxon>
        <taxon>Clostridia</taxon>
        <taxon>Lachnospirales</taxon>
        <taxon>Lachnospiraceae</taxon>
        <taxon>Butyrivibrio</taxon>
    </lineage>
</organism>
<name>A0A1H9MB63_BUTFI</name>
<evidence type="ECO:0000313" key="2">
    <source>
        <dbReference type="EMBL" id="SER20934.1"/>
    </source>
</evidence>
<dbReference type="RefSeq" id="WP_022753004.1">
    <property type="nucleotide sequence ID" value="NZ_FOGJ01000003.1"/>
</dbReference>
<dbReference type="InterPro" id="IPR002912">
    <property type="entry name" value="ACT_dom"/>
</dbReference>
<dbReference type="AlphaFoldDB" id="A0A1H9MB63"/>
<dbReference type="InterPro" id="IPR045739">
    <property type="entry name" value="ACT_dom_pair"/>
</dbReference>
<evidence type="ECO:0000313" key="3">
    <source>
        <dbReference type="Proteomes" id="UP000182584"/>
    </source>
</evidence>